<proteinExistence type="predicted"/>
<organism evidence="1 2">
    <name type="scientific">Allomuricauda ruestringensis (strain DSM 13258 / CIP 107369 / LMG 19739 / B1)</name>
    <name type="common">Muricauda ruestringensis</name>
    <dbReference type="NCBI Taxonomy" id="886377"/>
    <lineage>
        <taxon>Bacteria</taxon>
        <taxon>Pseudomonadati</taxon>
        <taxon>Bacteroidota</taxon>
        <taxon>Flavobacteriia</taxon>
        <taxon>Flavobacteriales</taxon>
        <taxon>Flavobacteriaceae</taxon>
        <taxon>Flagellimonas</taxon>
    </lineage>
</organism>
<dbReference type="KEGG" id="mrs:Murru_0187"/>
<dbReference type="SUPFAM" id="SSF54427">
    <property type="entry name" value="NTF2-like"/>
    <property type="match status" value="1"/>
</dbReference>
<dbReference type="eggNOG" id="COG3631">
    <property type="taxonomic scope" value="Bacteria"/>
</dbReference>
<dbReference type="InterPro" id="IPR032710">
    <property type="entry name" value="NTF2-like_dom_sf"/>
</dbReference>
<protein>
    <recommendedName>
        <fullName evidence="3">SnoaL-like domain-containing protein</fullName>
    </recommendedName>
</protein>
<evidence type="ECO:0000313" key="1">
    <source>
        <dbReference type="EMBL" id="AEM69243.1"/>
    </source>
</evidence>
<dbReference type="Gene3D" id="3.10.450.50">
    <property type="match status" value="1"/>
</dbReference>
<reference evidence="1 2" key="2">
    <citation type="journal article" date="2012" name="Stand. Genomic Sci.">
        <title>Complete genome sequence of the facultatively anaerobic, appendaged bacterium Muricauda ruestringensis type strain (B1(T)).</title>
        <authorList>
            <person name="Huntemann M."/>
            <person name="Teshima H."/>
            <person name="Lapidus A."/>
            <person name="Nolan M."/>
            <person name="Lucas S."/>
            <person name="Hammon N."/>
            <person name="Deshpande S."/>
            <person name="Cheng J.F."/>
            <person name="Tapia R."/>
            <person name="Goodwin L.A."/>
            <person name="Pitluck S."/>
            <person name="Liolios K."/>
            <person name="Pagani I."/>
            <person name="Ivanova N."/>
            <person name="Mavromatis K."/>
            <person name="Mikhailova N."/>
            <person name="Pati A."/>
            <person name="Chen A."/>
            <person name="Palaniappan K."/>
            <person name="Land M."/>
            <person name="Hauser L."/>
            <person name="Pan C."/>
            <person name="Brambilla E.M."/>
            <person name="Rohde M."/>
            <person name="Spring S."/>
            <person name="Goker M."/>
            <person name="Detter J.C."/>
            <person name="Bristow J."/>
            <person name="Eisen J.A."/>
            <person name="Markowitz V."/>
            <person name="Hugenholtz P."/>
            <person name="Kyrpides N.C."/>
            <person name="Klenk H.P."/>
            <person name="Woyke T."/>
        </authorList>
    </citation>
    <scope>NUCLEOTIDE SEQUENCE [LARGE SCALE GENOMIC DNA]</scope>
    <source>
        <strain evidence="2">DSM 13258 / LMG 19739 / B1</strain>
    </source>
</reference>
<dbReference type="STRING" id="886377.Murru_0187"/>
<gene>
    <name evidence="1" type="ordered locus">Murru_0187</name>
</gene>
<reference evidence="2" key="1">
    <citation type="submission" date="2011-08" db="EMBL/GenBank/DDBJ databases">
        <title>The complete genome of Muricauda ruestringensis DSM 13258.</title>
        <authorList>
            <person name="Lucas S."/>
            <person name="Han J."/>
            <person name="Lapidus A."/>
            <person name="Bruce D."/>
            <person name="Goodwin L."/>
            <person name="Pitluck S."/>
            <person name="Peters L."/>
            <person name="Kyrpides N."/>
            <person name="Mavromatis K."/>
            <person name="Ivanova N."/>
            <person name="Ovchinnikova G."/>
            <person name="Teshima H."/>
            <person name="Detter J.C."/>
            <person name="Tapia R."/>
            <person name="Han C."/>
            <person name="Land M."/>
            <person name="Hauser L."/>
            <person name="Markowitz V."/>
            <person name="Cheng J.-F."/>
            <person name="Hugenholtz P."/>
            <person name="Woyke T."/>
            <person name="Wu D."/>
            <person name="Spring S."/>
            <person name="Schroeder M."/>
            <person name="Brambilla E."/>
            <person name="Klenk H.-P."/>
            <person name="Eisen J.A."/>
        </authorList>
    </citation>
    <scope>NUCLEOTIDE SEQUENCE [LARGE SCALE GENOMIC DNA]</scope>
    <source>
        <strain evidence="2">DSM 13258 / LMG 19739 / B1</strain>
    </source>
</reference>
<evidence type="ECO:0008006" key="3">
    <source>
        <dbReference type="Google" id="ProtNLM"/>
    </source>
</evidence>
<sequence length="136" mass="15328">MTTGNNNNPSKVKLNIKPDCGNAPKKELIKHLTCYFASNDIEKAMEFLDTHITWTLVGDKIVNGKNQFRIALQEMRQNKVLELTIHSIITHGKEAAINGEMLLEDESVFGFSDFYEFTSAKGTCVKTIVSYLVEKN</sequence>
<dbReference type="EMBL" id="CP002999">
    <property type="protein sequence ID" value="AEM69243.1"/>
    <property type="molecule type" value="Genomic_DNA"/>
</dbReference>
<evidence type="ECO:0000313" key="2">
    <source>
        <dbReference type="Proteomes" id="UP000008908"/>
    </source>
</evidence>
<keyword evidence="2" id="KW-1185">Reference proteome</keyword>
<dbReference type="HOGENOM" id="CLU_147287_2_2_10"/>
<accession>G2PR62</accession>
<dbReference type="Proteomes" id="UP000008908">
    <property type="component" value="Chromosome"/>
</dbReference>
<dbReference type="AlphaFoldDB" id="G2PR62"/>
<name>G2PR62_ALLRU</name>